<feature type="transmembrane region" description="Helical" evidence="1">
    <location>
        <begin position="44"/>
        <end position="66"/>
    </location>
</feature>
<feature type="transmembrane region" description="Helical" evidence="1">
    <location>
        <begin position="73"/>
        <end position="93"/>
    </location>
</feature>
<keyword evidence="1" id="KW-1133">Transmembrane helix</keyword>
<evidence type="ECO:0000313" key="3">
    <source>
        <dbReference type="Proteomes" id="UP000594459"/>
    </source>
</evidence>
<feature type="transmembrane region" description="Helical" evidence="1">
    <location>
        <begin position="135"/>
        <end position="156"/>
    </location>
</feature>
<reference evidence="2 3" key="1">
    <citation type="submission" date="2020-11" db="EMBL/GenBank/DDBJ databases">
        <title>The genome sequence of Erythrobacter sp. 6D36.</title>
        <authorList>
            <person name="Liu Y."/>
        </authorList>
    </citation>
    <scope>NUCLEOTIDE SEQUENCE [LARGE SCALE GENOMIC DNA]</scope>
    <source>
        <strain evidence="2 3">6D36</strain>
    </source>
</reference>
<feature type="transmembrane region" description="Helical" evidence="1">
    <location>
        <begin position="12"/>
        <end position="32"/>
    </location>
</feature>
<dbReference type="KEGG" id="qso:IRL76_14460"/>
<keyword evidence="3" id="KW-1185">Reference proteome</keyword>
<gene>
    <name evidence="2" type="ORF">IRL76_14460</name>
</gene>
<name>A0A7S8F4K9_9SPHN</name>
<feature type="transmembrane region" description="Helical" evidence="1">
    <location>
        <begin position="105"/>
        <end position="123"/>
    </location>
</feature>
<dbReference type="RefSeq" id="WP_200982011.1">
    <property type="nucleotide sequence ID" value="NZ_CP064654.1"/>
</dbReference>
<evidence type="ECO:0000256" key="1">
    <source>
        <dbReference type="SAM" id="Phobius"/>
    </source>
</evidence>
<dbReference type="AlphaFoldDB" id="A0A7S8F4K9"/>
<evidence type="ECO:0000313" key="2">
    <source>
        <dbReference type="EMBL" id="QPC99007.1"/>
    </source>
</evidence>
<dbReference type="Proteomes" id="UP000594459">
    <property type="component" value="Chromosome"/>
</dbReference>
<proteinExistence type="predicted"/>
<sequence length="204" mass="22108">MIIDISRSGRVVAGAISLAALAAIVVQCNLNLERDGSPLVAFALLLRFFTLWANLAAGVLLGWVAARGRIHAGIPFALATALAIVAVVYWTLLAADHHPIGWDRYTNQVHHTIVPLATIIWWAEFTRPVDAGWRSIPIVTIAPLVYTGFALTYGAISGFYPYFFLDVPKFGMAQVLVNLIGLAAAFMLFGALLLALRRLVSPRA</sequence>
<feature type="transmembrane region" description="Helical" evidence="1">
    <location>
        <begin position="176"/>
        <end position="196"/>
    </location>
</feature>
<accession>A0A7S8F4K9</accession>
<dbReference type="InterPro" id="IPR049713">
    <property type="entry name" value="Pr6Pr-like"/>
</dbReference>
<protein>
    <submittedName>
        <fullName evidence="2">Pr6Pr family membrane protein</fullName>
    </submittedName>
</protein>
<keyword evidence="1" id="KW-0472">Membrane</keyword>
<dbReference type="EMBL" id="CP064654">
    <property type="protein sequence ID" value="QPC99007.1"/>
    <property type="molecule type" value="Genomic_DNA"/>
</dbReference>
<dbReference type="NCBIfam" id="NF038065">
    <property type="entry name" value="Pr6Pr"/>
    <property type="match status" value="1"/>
</dbReference>
<keyword evidence="1" id="KW-0812">Transmembrane</keyword>
<organism evidence="2 3">
    <name type="scientific">Qipengyuania soli</name>
    <dbReference type="NCBI Taxonomy" id="2782568"/>
    <lineage>
        <taxon>Bacteria</taxon>
        <taxon>Pseudomonadati</taxon>
        <taxon>Pseudomonadota</taxon>
        <taxon>Alphaproteobacteria</taxon>
        <taxon>Sphingomonadales</taxon>
        <taxon>Erythrobacteraceae</taxon>
        <taxon>Qipengyuania</taxon>
    </lineage>
</organism>